<comment type="pathway">
    <text evidence="9">Amino-acid biosynthesis; L-methionine biosynthesis via salvage pathway; L-methionine from S-methyl-5-thio-alpha-D-ribose 1-phosphate: step 5/6.</text>
</comment>
<dbReference type="Gene3D" id="2.60.120.10">
    <property type="entry name" value="Jelly Rolls"/>
    <property type="match status" value="1"/>
</dbReference>
<dbReference type="SUPFAM" id="SSF51182">
    <property type="entry name" value="RmlC-like cupins"/>
    <property type="match status" value="1"/>
</dbReference>
<keyword evidence="4 9" id="KW-0479">Metal-binding</keyword>
<feature type="binding site" evidence="9">
    <location>
        <position position="99"/>
    </location>
    <ligand>
        <name>Ni(2+)</name>
        <dbReference type="ChEBI" id="CHEBI:49786"/>
    </ligand>
</feature>
<reference evidence="11 13" key="2">
    <citation type="submission" date="2016-10" db="EMBL/GenBank/DDBJ databases">
        <authorList>
            <person name="de Groot N.N."/>
        </authorList>
    </citation>
    <scope>NUCLEOTIDE SEQUENCE [LARGE SCALE GENOMIC DNA]</scope>
    <source>
        <strain evidence="11 13">DSM 2895</strain>
    </source>
</reference>
<dbReference type="EMBL" id="FNED01000008">
    <property type="protein sequence ID" value="SDI86044.1"/>
    <property type="molecule type" value="Genomic_DNA"/>
</dbReference>
<evidence type="ECO:0000313" key="11">
    <source>
        <dbReference type="EMBL" id="SDI86044.1"/>
    </source>
</evidence>
<dbReference type="Pfam" id="PF03079">
    <property type="entry name" value="ARD"/>
    <property type="match status" value="1"/>
</dbReference>
<evidence type="ECO:0000256" key="5">
    <source>
        <dbReference type="ARBA" id="ARBA00022964"/>
    </source>
</evidence>
<feature type="binding site" evidence="9">
    <location>
        <position position="144"/>
    </location>
    <ligand>
        <name>Ni(2+)</name>
        <dbReference type="ChEBI" id="CHEBI:49786"/>
    </ligand>
</feature>
<proteinExistence type="inferred from homology"/>
<evidence type="ECO:0000256" key="4">
    <source>
        <dbReference type="ARBA" id="ARBA00022723"/>
    </source>
</evidence>
<dbReference type="GO" id="GO:0005506">
    <property type="term" value="F:iron ion binding"/>
    <property type="evidence" value="ECO:0007669"/>
    <property type="project" value="UniProtKB-UniRule"/>
</dbReference>
<comment type="catalytic activity">
    <reaction evidence="1 9">
        <text>1,2-dihydroxy-5-(methylsulfanyl)pent-1-en-3-one + O2 = 4-methylsulfanyl-2-oxobutanoate + formate + 2 H(+)</text>
        <dbReference type="Rhea" id="RHEA:24504"/>
        <dbReference type="ChEBI" id="CHEBI:15378"/>
        <dbReference type="ChEBI" id="CHEBI:15379"/>
        <dbReference type="ChEBI" id="CHEBI:15740"/>
        <dbReference type="ChEBI" id="CHEBI:16723"/>
        <dbReference type="ChEBI" id="CHEBI:49252"/>
        <dbReference type="EC" id="1.13.11.54"/>
    </reaction>
</comment>
<keyword evidence="7 9" id="KW-0408">Iron</keyword>
<dbReference type="EMBL" id="LGUG01000013">
    <property type="protein sequence ID" value="KON84335.1"/>
    <property type="molecule type" value="Genomic_DNA"/>
</dbReference>
<dbReference type="InterPro" id="IPR023956">
    <property type="entry name" value="ARD_bac"/>
</dbReference>
<reference evidence="10 12" key="1">
    <citation type="submission" date="2015-07" db="EMBL/GenBank/DDBJ databases">
        <title>Fjat-14205 dsm 2895.</title>
        <authorList>
            <person name="Liu B."/>
            <person name="Wang J."/>
            <person name="Zhu Y."/>
            <person name="Liu G."/>
            <person name="Chen Q."/>
            <person name="Chen Z."/>
            <person name="Lan J."/>
            <person name="Che J."/>
            <person name="Ge C."/>
            <person name="Shi H."/>
            <person name="Pan Z."/>
            <person name="Liu X."/>
        </authorList>
    </citation>
    <scope>NUCLEOTIDE SEQUENCE [LARGE SCALE GENOMIC DNA]</scope>
    <source>
        <strain evidence="10 12">DSM 2895</strain>
    </source>
</reference>
<evidence type="ECO:0000256" key="9">
    <source>
        <dbReference type="HAMAP-Rule" id="MF_01682"/>
    </source>
</evidence>
<dbReference type="Proteomes" id="UP000182836">
    <property type="component" value="Unassembled WGS sequence"/>
</dbReference>
<evidence type="ECO:0000256" key="1">
    <source>
        <dbReference type="ARBA" id="ARBA00000428"/>
    </source>
</evidence>
<sequence length="178" mass="20575">MAYITFLDTKKQIVKGNEVKDFLNSQDVIYEKWGVERLEGNLKENYSLSDAEKQQIIDSFRTEIDELSARRGYETEDIIVLSDATPNLDALLDKFKEEHHHTDDEVRFCVDGHGIFTLKGNDGRYFDVVMEPGDLISVPAYTRHWFTLCEDRKIKCIRIFVTPAGWEAIYEENTASAN</sequence>
<evidence type="ECO:0000313" key="12">
    <source>
        <dbReference type="Proteomes" id="UP000037269"/>
    </source>
</evidence>
<organism evidence="10 12">
    <name type="scientific">Aneurinibacillus migulanus</name>
    <name type="common">Bacillus migulanus</name>
    <dbReference type="NCBI Taxonomy" id="47500"/>
    <lineage>
        <taxon>Bacteria</taxon>
        <taxon>Bacillati</taxon>
        <taxon>Bacillota</taxon>
        <taxon>Bacilli</taxon>
        <taxon>Bacillales</taxon>
        <taxon>Paenibacillaceae</taxon>
        <taxon>Aneurinibacillus group</taxon>
        <taxon>Aneurinibacillus</taxon>
    </lineage>
</organism>
<dbReference type="STRING" id="47500.AF333_30880"/>
<dbReference type="Proteomes" id="UP000037269">
    <property type="component" value="Unassembled WGS sequence"/>
</dbReference>
<feature type="binding site" evidence="9">
    <location>
        <position position="101"/>
    </location>
    <ligand>
        <name>Fe(2+)</name>
        <dbReference type="ChEBI" id="CHEBI:29033"/>
    </ligand>
</feature>
<dbReference type="AlphaFoldDB" id="A0A0D1WCH5"/>
<keyword evidence="12" id="KW-1185">Reference proteome</keyword>
<evidence type="ECO:0000256" key="7">
    <source>
        <dbReference type="ARBA" id="ARBA00023004"/>
    </source>
</evidence>
<protein>
    <recommendedName>
        <fullName evidence="9">Acireductone dioxygenase</fullName>
    </recommendedName>
    <alternativeName>
        <fullName evidence="9">1,2-dihydroxy-3-keto-5-methylthiopentene dioxygenase</fullName>
        <shortName evidence="9">DHK-MTPene dioxygenase</shortName>
    </alternativeName>
    <alternativeName>
        <fullName evidence="9">Acireductone dioxygenase (Fe(2+)-requiring)</fullName>
        <shortName evidence="9">ARD'</shortName>
        <shortName evidence="9">Fe-ARD</shortName>
        <ecNumber evidence="9">1.13.11.54</ecNumber>
    </alternativeName>
    <alternativeName>
        <fullName evidence="9">Acireductone dioxygenase (Ni(2+)-requiring)</fullName>
        <shortName evidence="9">ARD</shortName>
        <shortName evidence="9">Ni-ARD</shortName>
        <ecNumber evidence="9">1.13.11.53</ecNumber>
    </alternativeName>
</protein>
<gene>
    <name evidence="9" type="primary">mtnD</name>
    <name evidence="10" type="ORF">AF333_30880</name>
    <name evidence="11" type="ORF">SAMN04487909_108196</name>
</gene>
<evidence type="ECO:0000313" key="13">
    <source>
        <dbReference type="Proteomes" id="UP000182836"/>
    </source>
</evidence>
<feature type="binding site" evidence="9">
    <location>
        <position position="144"/>
    </location>
    <ligand>
        <name>Fe(2+)</name>
        <dbReference type="ChEBI" id="CHEBI:29033"/>
    </ligand>
</feature>
<feature type="binding site" evidence="9">
    <location>
        <position position="101"/>
    </location>
    <ligand>
        <name>Ni(2+)</name>
        <dbReference type="ChEBI" id="CHEBI:49786"/>
    </ligand>
</feature>
<comment type="subunit">
    <text evidence="9">Monomer.</text>
</comment>
<keyword evidence="6 9" id="KW-0560">Oxidoreductase</keyword>
<keyword evidence="5 9" id="KW-0223">Dioxygenase</keyword>
<evidence type="ECO:0000313" key="10">
    <source>
        <dbReference type="EMBL" id="KON84335.1"/>
    </source>
</evidence>
<dbReference type="InterPro" id="IPR014710">
    <property type="entry name" value="RmlC-like_jellyroll"/>
</dbReference>
<accession>A0A0D1WCH5</accession>
<keyword evidence="8 9" id="KW-0486">Methionine biosynthesis</keyword>
<dbReference type="PANTHER" id="PTHR23418">
    <property type="entry name" value="ACIREDUCTONE DIOXYGENASE"/>
    <property type="match status" value="1"/>
</dbReference>
<dbReference type="HAMAP" id="MF_01682">
    <property type="entry name" value="Salvage_MtnD"/>
    <property type="match status" value="1"/>
</dbReference>
<comment type="cofactor">
    <cofactor evidence="9">
        <name>Fe(2+)</name>
        <dbReference type="ChEBI" id="CHEBI:29033"/>
    </cofactor>
    <text evidence="9">Binds 1 Fe(2+) cation per monomer.</text>
</comment>
<dbReference type="EC" id="1.13.11.53" evidence="9"/>
<feature type="binding site" evidence="9">
    <location>
        <position position="99"/>
    </location>
    <ligand>
        <name>Fe(2+)</name>
        <dbReference type="ChEBI" id="CHEBI:29033"/>
    </ligand>
</feature>
<dbReference type="InterPro" id="IPR004313">
    <property type="entry name" value="ARD"/>
</dbReference>
<comment type="function">
    <text evidence="9">Catalyzes 2 different reactions between oxygene and the acireductone 1,2-dihydroxy-3-keto-5-methylthiopentene (DHK-MTPene) depending upon the metal bound in the active site. Fe-containing acireductone dioxygenase (Fe-ARD) produces formate and 2-keto-4-methylthiobutyrate (KMTB), the alpha-ketoacid precursor of methionine in the methionine recycle pathway. Ni-containing acireductone dioxygenase (Ni-ARD) produces methylthiopropionate, carbon monoxide and formate, and does not lie on the methionine recycle pathway.</text>
</comment>
<dbReference type="CDD" id="cd02232">
    <property type="entry name" value="cupin_ARD"/>
    <property type="match status" value="1"/>
</dbReference>
<dbReference type="InterPro" id="IPR011051">
    <property type="entry name" value="RmlC_Cupin_sf"/>
</dbReference>
<feature type="site" description="May play a role in transmitting local conformational changes" evidence="9">
    <location>
        <position position="104"/>
    </location>
</feature>
<dbReference type="GeneID" id="42309530"/>
<keyword evidence="3 9" id="KW-0028">Amino-acid biosynthesis</keyword>
<name>A0A0D1WCH5_ANEMI</name>
<dbReference type="OrthoDB" id="9795636at2"/>
<dbReference type="PATRIC" id="fig|47500.8.peg.6590"/>
<dbReference type="UniPathway" id="UPA00904">
    <property type="reaction ID" value="UER00878"/>
</dbReference>
<dbReference type="EC" id="1.13.11.54" evidence="9"/>
<evidence type="ECO:0000256" key="3">
    <source>
        <dbReference type="ARBA" id="ARBA00022605"/>
    </source>
</evidence>
<evidence type="ECO:0000256" key="2">
    <source>
        <dbReference type="ARBA" id="ARBA00022596"/>
    </source>
</evidence>
<dbReference type="PANTHER" id="PTHR23418:SF0">
    <property type="entry name" value="ACIREDUCTONE DIOXYGENASE"/>
    <property type="match status" value="1"/>
</dbReference>
<feature type="site" description="May play a role in metal incorporation in vivo" evidence="9">
    <location>
        <position position="98"/>
    </location>
</feature>
<comment type="catalytic activity">
    <reaction evidence="9">
        <text>1,2-dihydroxy-5-(methylsulfanyl)pent-1-en-3-one + O2 = 3-(methylsulfanyl)propanoate + CO + formate + 2 H(+)</text>
        <dbReference type="Rhea" id="RHEA:14161"/>
        <dbReference type="ChEBI" id="CHEBI:15378"/>
        <dbReference type="ChEBI" id="CHEBI:15379"/>
        <dbReference type="ChEBI" id="CHEBI:15740"/>
        <dbReference type="ChEBI" id="CHEBI:17245"/>
        <dbReference type="ChEBI" id="CHEBI:49016"/>
        <dbReference type="ChEBI" id="CHEBI:49252"/>
        <dbReference type="EC" id="1.13.11.53"/>
    </reaction>
</comment>
<dbReference type="GO" id="GO:0010308">
    <property type="term" value="F:acireductone dioxygenase (Ni2+-requiring) activity"/>
    <property type="evidence" value="ECO:0007669"/>
    <property type="project" value="UniProtKB-UniRule"/>
</dbReference>
<evidence type="ECO:0000256" key="6">
    <source>
        <dbReference type="ARBA" id="ARBA00023002"/>
    </source>
</evidence>
<feature type="binding site" evidence="9">
    <location>
        <position position="105"/>
    </location>
    <ligand>
        <name>Fe(2+)</name>
        <dbReference type="ChEBI" id="CHEBI:29033"/>
    </ligand>
</feature>
<comment type="similarity">
    <text evidence="9">Belongs to the acireductone dioxygenase (ARD) family.</text>
</comment>
<dbReference type="RefSeq" id="WP_043065811.1">
    <property type="nucleotide sequence ID" value="NZ_BJOA01000104.1"/>
</dbReference>
<comment type="cofactor">
    <cofactor evidence="9">
        <name>Ni(2+)</name>
        <dbReference type="ChEBI" id="CHEBI:49786"/>
    </cofactor>
    <text evidence="9">Binds 1 nickel ion per monomer.</text>
</comment>
<feature type="binding site" evidence="9">
    <location>
        <position position="105"/>
    </location>
    <ligand>
        <name>Ni(2+)</name>
        <dbReference type="ChEBI" id="CHEBI:49786"/>
    </ligand>
</feature>
<keyword evidence="2 9" id="KW-0533">Nickel</keyword>
<dbReference type="GO" id="GO:0019509">
    <property type="term" value="P:L-methionine salvage from methylthioadenosine"/>
    <property type="evidence" value="ECO:0007669"/>
    <property type="project" value="UniProtKB-UniRule"/>
</dbReference>
<dbReference type="GO" id="GO:0016151">
    <property type="term" value="F:nickel cation binding"/>
    <property type="evidence" value="ECO:0007669"/>
    <property type="project" value="UniProtKB-UniRule"/>
</dbReference>
<dbReference type="GO" id="GO:0019284">
    <property type="term" value="P:L-methionine salvage from S-adenosylmethionine"/>
    <property type="evidence" value="ECO:0007669"/>
    <property type="project" value="InterPro"/>
</dbReference>
<evidence type="ECO:0000256" key="8">
    <source>
        <dbReference type="ARBA" id="ARBA00023167"/>
    </source>
</evidence>
<feature type="site" description="Important to generate the dianion" evidence="9">
    <location>
        <position position="107"/>
    </location>
</feature>
<dbReference type="GO" id="GO:0010309">
    <property type="term" value="F:acireductone dioxygenase [iron(II)-requiring] activity"/>
    <property type="evidence" value="ECO:0007669"/>
    <property type="project" value="UniProtKB-UniRule"/>
</dbReference>